<dbReference type="OrthoDB" id="1797229at2"/>
<gene>
    <name evidence="1" type="ORF">J27TS8_01920</name>
</gene>
<keyword evidence="2" id="KW-1185">Reference proteome</keyword>
<protein>
    <submittedName>
        <fullName evidence="1">Uncharacterized protein</fullName>
    </submittedName>
</protein>
<organism evidence="1 2">
    <name type="scientific">Robertmurraya siralis</name>
    <dbReference type="NCBI Taxonomy" id="77777"/>
    <lineage>
        <taxon>Bacteria</taxon>
        <taxon>Bacillati</taxon>
        <taxon>Bacillota</taxon>
        <taxon>Bacilli</taxon>
        <taxon>Bacillales</taxon>
        <taxon>Bacillaceae</taxon>
        <taxon>Robertmurraya</taxon>
    </lineage>
</organism>
<comment type="caution">
    <text evidence="1">The sequence shown here is derived from an EMBL/GenBank/DDBJ whole genome shotgun (WGS) entry which is preliminary data.</text>
</comment>
<sequence length="199" mass="23537">MMRMSNQRESTYYDQRIEAIDDEICRLIQQRKEISNNNPGFPTKQLIADWSKKYHLLEEFLNVVFTDFQHEDIYRPMVEPKGFIQNIPILKSFEREDEFYTVTFIRQFKNASVVHLNVDKNITNEMDWHKEEHTYFELAVEGGETQHDCRQNGGGGTMNHEAFSFIVSPALPDDPSKFKLVFTEYKIPFNQPTGLEFRI</sequence>
<dbReference type="EMBL" id="BORC01000001">
    <property type="protein sequence ID" value="GIN60199.1"/>
    <property type="molecule type" value="Genomic_DNA"/>
</dbReference>
<accession>A0A920BRY4</accession>
<dbReference type="AlphaFoldDB" id="A0A920BRY4"/>
<reference evidence="1" key="1">
    <citation type="submission" date="2021-03" db="EMBL/GenBank/DDBJ databases">
        <title>Antimicrobial resistance genes in bacteria isolated from Japanese honey, and their potential for conferring macrolide and lincosamide resistance in the American foulbrood pathogen Paenibacillus larvae.</title>
        <authorList>
            <person name="Okamoto M."/>
            <person name="Kumagai M."/>
            <person name="Kanamori H."/>
            <person name="Takamatsu D."/>
        </authorList>
    </citation>
    <scope>NUCLEOTIDE SEQUENCE</scope>
    <source>
        <strain evidence="1">J27TS8</strain>
    </source>
</reference>
<evidence type="ECO:0000313" key="1">
    <source>
        <dbReference type="EMBL" id="GIN60199.1"/>
    </source>
</evidence>
<evidence type="ECO:0000313" key="2">
    <source>
        <dbReference type="Proteomes" id="UP000682111"/>
    </source>
</evidence>
<name>A0A920BRY4_9BACI</name>
<proteinExistence type="predicted"/>
<dbReference type="Proteomes" id="UP000682111">
    <property type="component" value="Unassembled WGS sequence"/>
</dbReference>
<dbReference type="RefSeq" id="WP_137743968.1">
    <property type="nucleotide sequence ID" value="NZ_BORC01000001.1"/>
</dbReference>